<evidence type="ECO:0000256" key="3">
    <source>
        <dbReference type="ARBA" id="ARBA00022475"/>
    </source>
</evidence>
<feature type="transmembrane region" description="Helical" evidence="7">
    <location>
        <begin position="6"/>
        <end position="26"/>
    </location>
</feature>
<sequence length="173" mass="18813">MVYGVLGMGLLFVGGVLFVNGLWLLGYGTDDDVAVFNFLTGLITFLIVLWWAFGGDASAGTPFNAAGTMLFSFTYLWIGANAYRGIEDQRSFGWYCFFVALTAVPTGYIVLLTGDVGLTGLWWLWAVLWAAFFVLLGLERAEYTDAVGWFTGATGVVTAVAGYLMAAGYWPWA</sequence>
<feature type="transmembrane region" description="Helical" evidence="7">
    <location>
        <begin position="59"/>
        <end position="80"/>
    </location>
</feature>
<dbReference type="RefSeq" id="WP_218128630.1">
    <property type="nucleotide sequence ID" value="NZ_FNPC01000006.1"/>
</dbReference>
<feature type="transmembrane region" description="Helical" evidence="7">
    <location>
        <begin position="150"/>
        <end position="172"/>
    </location>
</feature>
<dbReference type="Gene3D" id="1.25.40.600">
    <property type="match status" value="1"/>
</dbReference>
<feature type="transmembrane region" description="Helical" evidence="7">
    <location>
        <begin position="120"/>
        <end position="138"/>
    </location>
</feature>
<keyword evidence="5 7" id="KW-1133">Transmembrane helix</keyword>
<keyword evidence="6 7" id="KW-0472">Membrane</keyword>
<dbReference type="Pfam" id="PF02293">
    <property type="entry name" value="AmiS_UreI"/>
    <property type="match status" value="1"/>
</dbReference>
<dbReference type="InterPro" id="IPR038523">
    <property type="entry name" value="AmiSUreI_transpt_sf"/>
</dbReference>
<evidence type="ECO:0000256" key="7">
    <source>
        <dbReference type="SAM" id="Phobius"/>
    </source>
</evidence>
<dbReference type="EMBL" id="FNPC01000006">
    <property type="protein sequence ID" value="SDY57528.1"/>
    <property type="molecule type" value="Genomic_DNA"/>
</dbReference>
<evidence type="ECO:0000313" key="9">
    <source>
        <dbReference type="Proteomes" id="UP000199079"/>
    </source>
</evidence>
<comment type="subcellular location">
    <subcellularLocation>
        <location evidence="1">Cell membrane</location>
        <topology evidence="1">Multi-pass membrane protein</topology>
    </subcellularLocation>
</comment>
<dbReference type="GO" id="GO:0005886">
    <property type="term" value="C:plasma membrane"/>
    <property type="evidence" value="ECO:0007669"/>
    <property type="project" value="UniProtKB-SubCell"/>
</dbReference>
<organism evidence="8 9">
    <name type="scientific">Halopenitus persicus</name>
    <dbReference type="NCBI Taxonomy" id="1048396"/>
    <lineage>
        <taxon>Archaea</taxon>
        <taxon>Methanobacteriati</taxon>
        <taxon>Methanobacteriota</taxon>
        <taxon>Stenosarchaea group</taxon>
        <taxon>Halobacteria</taxon>
        <taxon>Halobacteriales</taxon>
        <taxon>Haloferacaceae</taxon>
        <taxon>Halopenitus</taxon>
    </lineage>
</organism>
<dbReference type="InterPro" id="IPR003211">
    <property type="entry name" value="AmiSUreI_transpt"/>
</dbReference>
<feature type="transmembrane region" description="Helical" evidence="7">
    <location>
        <begin position="33"/>
        <end position="53"/>
    </location>
</feature>
<evidence type="ECO:0000256" key="4">
    <source>
        <dbReference type="ARBA" id="ARBA00022692"/>
    </source>
</evidence>
<dbReference type="AlphaFoldDB" id="A0A1H3L0P2"/>
<keyword evidence="2" id="KW-0813">Transport</keyword>
<keyword evidence="3" id="KW-1003">Cell membrane</keyword>
<keyword evidence="9" id="KW-1185">Reference proteome</keyword>
<evidence type="ECO:0000256" key="2">
    <source>
        <dbReference type="ARBA" id="ARBA00022448"/>
    </source>
</evidence>
<dbReference type="OrthoDB" id="342170at2157"/>
<keyword evidence="4 7" id="KW-0812">Transmembrane</keyword>
<dbReference type="Proteomes" id="UP000199079">
    <property type="component" value="Unassembled WGS sequence"/>
</dbReference>
<proteinExistence type="predicted"/>
<feature type="transmembrane region" description="Helical" evidence="7">
    <location>
        <begin position="92"/>
        <end position="114"/>
    </location>
</feature>
<gene>
    <name evidence="8" type="ORF">SAMN05216564_106228</name>
</gene>
<evidence type="ECO:0000256" key="1">
    <source>
        <dbReference type="ARBA" id="ARBA00004651"/>
    </source>
</evidence>
<accession>A0A1H3L0P2</accession>
<reference evidence="9" key="1">
    <citation type="submission" date="2016-10" db="EMBL/GenBank/DDBJ databases">
        <authorList>
            <person name="Varghese N."/>
            <person name="Submissions S."/>
        </authorList>
    </citation>
    <scope>NUCLEOTIDE SEQUENCE [LARGE SCALE GENOMIC DNA]</scope>
    <source>
        <strain evidence="9">DC30,IBRC 10041,KCTC 4046</strain>
    </source>
</reference>
<evidence type="ECO:0000313" key="8">
    <source>
        <dbReference type="EMBL" id="SDY57528.1"/>
    </source>
</evidence>
<protein>
    <submittedName>
        <fullName evidence="8">AmiS/UreI family transporter</fullName>
    </submittedName>
</protein>
<evidence type="ECO:0000256" key="5">
    <source>
        <dbReference type="ARBA" id="ARBA00022989"/>
    </source>
</evidence>
<evidence type="ECO:0000256" key="6">
    <source>
        <dbReference type="ARBA" id="ARBA00023136"/>
    </source>
</evidence>
<name>A0A1H3L0P2_9EURY</name>